<protein>
    <submittedName>
        <fullName evidence="4">Retrovirus-related pol polyprotein from transposon TNT 1-94</fullName>
    </submittedName>
</protein>
<dbReference type="Pfam" id="PF07727">
    <property type="entry name" value="RVT_2"/>
    <property type="match status" value="1"/>
</dbReference>
<keyword evidence="5" id="KW-1185">Reference proteome</keyword>
<accession>A0ABQ5CJZ6</accession>
<comment type="caution">
    <text evidence="4">The sequence shown here is derived from an EMBL/GenBank/DDBJ whole genome shotgun (WGS) entry which is preliminary data.</text>
</comment>
<gene>
    <name evidence="4" type="ORF">Tco_0907373</name>
</gene>
<feature type="compositionally biased region" description="Polar residues" evidence="2">
    <location>
        <begin position="613"/>
        <end position="622"/>
    </location>
</feature>
<feature type="compositionally biased region" description="Basic residues" evidence="2">
    <location>
        <begin position="633"/>
        <end position="646"/>
    </location>
</feature>
<evidence type="ECO:0000313" key="4">
    <source>
        <dbReference type="EMBL" id="GJT27098.1"/>
    </source>
</evidence>
<evidence type="ECO:0000313" key="5">
    <source>
        <dbReference type="Proteomes" id="UP001151760"/>
    </source>
</evidence>
<feature type="compositionally biased region" description="Basic and acidic residues" evidence="2">
    <location>
        <begin position="851"/>
        <end position="861"/>
    </location>
</feature>
<evidence type="ECO:0000256" key="1">
    <source>
        <dbReference type="SAM" id="Coils"/>
    </source>
</evidence>
<feature type="region of interest" description="Disordered" evidence="2">
    <location>
        <begin position="824"/>
        <end position="882"/>
    </location>
</feature>
<dbReference type="InterPro" id="IPR013103">
    <property type="entry name" value="RVT_2"/>
</dbReference>
<sequence length="1457" mass="164072">MEAIRFTNTLVDKIGTDDSSRYHPDEFLHEDDPSRQYQVDSDISYYVIPYRRSLTELTQENCIPEVIVLNELVMPLTEDTEDPPDLINKGSMNKTFRMNKSSLKPLRSMAAKLTAASASECLFANFLSKIEPKKVSEALKYPGWINAMQEQLNRFYKNKVWTLVPLPNGKIAIGSKWVYMNKKDEHGTTTKNKARLVAQGYSQEEGIDYDETFAPVERMEAIRIFLAFATYMNFKVYQIDVKSAFLNALYRLKQAPRAWYKTLSTFLIQNKFTRGRIDNTLFIYKSKGDVLPVQVCVDDIIFGSTNYKLCKQFDKLMTKKFEMSMMGELTYFLGLQIKQDDKGILICQEQYTRNLLKKYEISNSSSVKTPMVPPNNLGLIFNSPQSYVQDINPAQKESHLTDVKRILMYLKDSDYAGCNMDRKSTSGACQILGGKLVCWSAKKQQSVAMSLAEAEYIVAVGCLVYKNFLREFWSIVVSFDPFPSIDEPEKHPFIEFLIKFAVLNGQRPLTLDFKTFCSSTGLDYNNGKYVEHPTLETVKKELGKIAINASYLDKTPVLKNSFPVAWRILFTFVIQDPSKVTDIELTAHMIAVNNRRELVSPPPLAAKPKKGKSQTVTPTLPKSQGPEASGALSKKRKRPKSKKPPTKTKVTPPQPTEGSEQSYLVSSGTAPDPQDLERNIQIASMRLPSTLNEGTCKSKPLLEGTVTVSHPKDSGGNIQPLDRDLTSTASDEGMAKTTPHPEGSLGDKDSGGNILPADMEPIHTSVADPSGAVPKYQVDKTKSTRLRQQSLTKNKGEPSYEGDPDTEPLNLQTFADIQAFLLSEDELDKESDEDEMLAAGDDMDEDIQTDEEVRTPPKQDQPKPSNVQESASGSSSLDLKRFDNTLSHTERQLIKYLRKMSRVLFSRITDKQWEQHEKAAVSYADLMASVEAYYDENIAHRDQTDKLVEASMSALEKSSTATSDLYKGLNVITELLKEINNVVKDDPTTNKKIEEAIQTFAKISTATTEILFVVKGFDFSTLQSAVKDLQAHALKQDDQLADWVKSFTNMAWNLGSRISGLERAQNHINFNMSSLKEDTLSIKSMMTEMYTVFKGQPSSAPSGSVTLTLALTYIPANVEGENATHTATEEPPSHTEGETDANMQEKPDETKQSTEANIKFIDPSTHQPQITQAQPITIIHPEPFVQQREGKGISTDDQAENQTKLVKASSIVHPDPDAPVLVPYTINGKLHYLTDEQIQEYLDKEEKIKKAKEEARLFEMTKPEVKSSRKLRMLNMQSLRENTLRRGTDGRNFDVHKPFLFGEFGISELDELREIIPKKKNAVVKDLMNSLSRRYERLRKIPEELGIQSALPASEQASSQTSGRKRKHIELEPETRIPGLECNRALPENVLFVNNMVIEEPEYGIFVTDEFGDQAFQRWSDIDKVGMEALVSYLLAVSMVKSPEKCKVQHETEKTHC</sequence>
<evidence type="ECO:0000259" key="3">
    <source>
        <dbReference type="Pfam" id="PF07727"/>
    </source>
</evidence>
<feature type="compositionally biased region" description="Basic and acidic residues" evidence="2">
    <location>
        <begin position="1127"/>
        <end position="1152"/>
    </location>
</feature>
<proteinExistence type="predicted"/>
<dbReference type="EMBL" id="BQNB010014348">
    <property type="protein sequence ID" value="GJT27098.1"/>
    <property type="molecule type" value="Genomic_DNA"/>
</dbReference>
<feature type="region of interest" description="Disordered" evidence="2">
    <location>
        <begin position="1122"/>
        <end position="1153"/>
    </location>
</feature>
<dbReference type="Proteomes" id="UP001151760">
    <property type="component" value="Unassembled WGS sequence"/>
</dbReference>
<dbReference type="PANTHER" id="PTHR11439:SF509">
    <property type="entry name" value="RNA-DIRECTED DNA POLYMERASE"/>
    <property type="match status" value="1"/>
</dbReference>
<organism evidence="4 5">
    <name type="scientific">Tanacetum coccineum</name>
    <dbReference type="NCBI Taxonomy" id="301880"/>
    <lineage>
        <taxon>Eukaryota</taxon>
        <taxon>Viridiplantae</taxon>
        <taxon>Streptophyta</taxon>
        <taxon>Embryophyta</taxon>
        <taxon>Tracheophyta</taxon>
        <taxon>Spermatophyta</taxon>
        <taxon>Magnoliopsida</taxon>
        <taxon>eudicotyledons</taxon>
        <taxon>Gunneridae</taxon>
        <taxon>Pentapetalae</taxon>
        <taxon>asterids</taxon>
        <taxon>campanulids</taxon>
        <taxon>Asterales</taxon>
        <taxon>Asteraceae</taxon>
        <taxon>Asteroideae</taxon>
        <taxon>Anthemideae</taxon>
        <taxon>Anthemidinae</taxon>
        <taxon>Tanacetum</taxon>
    </lineage>
</organism>
<feature type="region of interest" description="Disordered" evidence="2">
    <location>
        <begin position="706"/>
        <end position="809"/>
    </location>
</feature>
<reference evidence="4" key="2">
    <citation type="submission" date="2022-01" db="EMBL/GenBank/DDBJ databases">
        <authorList>
            <person name="Yamashiro T."/>
            <person name="Shiraishi A."/>
            <person name="Satake H."/>
            <person name="Nakayama K."/>
        </authorList>
    </citation>
    <scope>NUCLEOTIDE SEQUENCE</scope>
</reference>
<feature type="coiled-coil region" evidence="1">
    <location>
        <begin position="1234"/>
        <end position="1261"/>
    </location>
</feature>
<feature type="compositionally biased region" description="Polar residues" evidence="2">
    <location>
        <begin position="862"/>
        <end position="877"/>
    </location>
</feature>
<feature type="domain" description="Reverse transcriptase Ty1/copia-type" evidence="3">
    <location>
        <begin position="158"/>
        <end position="248"/>
    </location>
</feature>
<feature type="compositionally biased region" description="Polar residues" evidence="2">
    <location>
        <begin position="657"/>
        <end position="669"/>
    </location>
</feature>
<reference evidence="4" key="1">
    <citation type="journal article" date="2022" name="Int. J. Mol. Sci.">
        <title>Draft Genome of Tanacetum Coccineum: Genomic Comparison of Closely Related Tanacetum-Family Plants.</title>
        <authorList>
            <person name="Yamashiro T."/>
            <person name="Shiraishi A."/>
            <person name="Nakayama K."/>
            <person name="Satake H."/>
        </authorList>
    </citation>
    <scope>NUCLEOTIDE SEQUENCE</scope>
</reference>
<feature type="region of interest" description="Disordered" evidence="2">
    <location>
        <begin position="600"/>
        <end position="674"/>
    </location>
</feature>
<feature type="compositionally biased region" description="Acidic residues" evidence="2">
    <location>
        <begin position="824"/>
        <end position="850"/>
    </location>
</feature>
<name>A0ABQ5CJZ6_9ASTR</name>
<dbReference type="PANTHER" id="PTHR11439">
    <property type="entry name" value="GAG-POL-RELATED RETROTRANSPOSON"/>
    <property type="match status" value="1"/>
</dbReference>
<evidence type="ECO:0000256" key="2">
    <source>
        <dbReference type="SAM" id="MobiDB-lite"/>
    </source>
</evidence>
<keyword evidence="1" id="KW-0175">Coiled coil</keyword>
<dbReference type="CDD" id="cd09272">
    <property type="entry name" value="RNase_HI_RT_Ty1"/>
    <property type="match status" value="1"/>
</dbReference>